<reference evidence="6 7" key="1">
    <citation type="submission" date="2019-07" db="EMBL/GenBank/DDBJ databases">
        <title>Whole genome shotgun sequence of Cellulomonas composti NBRC 100758.</title>
        <authorList>
            <person name="Hosoyama A."/>
            <person name="Uohara A."/>
            <person name="Ohji S."/>
            <person name="Ichikawa N."/>
        </authorList>
    </citation>
    <scope>NUCLEOTIDE SEQUENCE [LARGE SCALE GENOMIC DNA]</scope>
    <source>
        <strain evidence="6 7">NBRC 100758</strain>
    </source>
</reference>
<gene>
    <name evidence="6" type="ORF">CCO02nite_11660</name>
</gene>
<sequence length="459" mass="49398">MPERRLEVHMDGDHAGTLTMSSSGALTFGYDDDYRFAPGATPLSLSMPKSTGRHRQRAVLPFVQGLLPDNPQALGSLASSYQVSARSPFALLEHVGHDVAGALQFVVPGETSEDAAADRSAVDTISDDEVAAALAEVIEVYRTGRPLRGGERLRISLAGAQPKIALVLTPDGWARPRRGAPTTHILKPEYRTPRSLTDERFPNLVTVEMFSLAVARHAGLRVPNAFHWQAPDGDLRALVLERYDRFVGEDGLVHRAHQEDLCQAMSVPPEKKYQHHDGGPGVGSVAELLRSRLTARDRVRVARDFLSLLTLNIAMVNTDAHAKNYSLLLRGDGVELAPAYDVLSIAPYETQETAQHPLDFPMRVGDTYRISAILPGVIAAEGVRLGLGADESRAVVDRVLAAVPGALEAAREEVAGVPGGMQVADSTIRNLRAISPLHAPAPSAVDLAARGRARDVTPP</sequence>
<feature type="domain" description="HipA-like C-terminal" evidence="4">
    <location>
        <begin position="155"/>
        <end position="404"/>
    </location>
</feature>
<organism evidence="6 7">
    <name type="scientific">Cellulomonas composti</name>
    <dbReference type="NCBI Taxonomy" id="266130"/>
    <lineage>
        <taxon>Bacteria</taxon>
        <taxon>Bacillati</taxon>
        <taxon>Actinomycetota</taxon>
        <taxon>Actinomycetes</taxon>
        <taxon>Micrococcales</taxon>
        <taxon>Cellulomonadaceae</taxon>
        <taxon>Cellulomonas</taxon>
    </lineage>
</organism>
<name>A0A511J948_9CELL</name>
<dbReference type="NCBIfam" id="TIGR03071">
    <property type="entry name" value="couple_hipA"/>
    <property type="match status" value="1"/>
</dbReference>
<evidence type="ECO:0000256" key="2">
    <source>
        <dbReference type="ARBA" id="ARBA00022679"/>
    </source>
</evidence>
<dbReference type="EMBL" id="BJWG01000004">
    <property type="protein sequence ID" value="GEL94508.1"/>
    <property type="molecule type" value="Genomic_DNA"/>
</dbReference>
<keyword evidence="3 6" id="KW-0418">Kinase</keyword>
<dbReference type="InterPro" id="IPR052028">
    <property type="entry name" value="HipA_Ser/Thr_kinase"/>
</dbReference>
<evidence type="ECO:0000259" key="4">
    <source>
        <dbReference type="Pfam" id="PF07804"/>
    </source>
</evidence>
<keyword evidence="2" id="KW-0808">Transferase</keyword>
<dbReference type="PANTHER" id="PTHR37419">
    <property type="entry name" value="SERINE/THREONINE-PROTEIN KINASE TOXIN HIPA"/>
    <property type="match status" value="1"/>
</dbReference>
<dbReference type="GO" id="GO:0005829">
    <property type="term" value="C:cytosol"/>
    <property type="evidence" value="ECO:0007669"/>
    <property type="project" value="TreeGrafter"/>
</dbReference>
<evidence type="ECO:0000313" key="6">
    <source>
        <dbReference type="EMBL" id="GEL94508.1"/>
    </source>
</evidence>
<dbReference type="Proteomes" id="UP000321720">
    <property type="component" value="Unassembled WGS sequence"/>
</dbReference>
<dbReference type="PANTHER" id="PTHR37419:SF1">
    <property type="entry name" value="SERINE_THREONINE-PROTEIN KINASE TOXIN HIPA"/>
    <property type="match status" value="1"/>
</dbReference>
<protein>
    <submittedName>
        <fullName evidence="6">Putative kinase Y4mE</fullName>
    </submittedName>
</protein>
<dbReference type="InterPro" id="IPR017508">
    <property type="entry name" value="HipA_N1"/>
</dbReference>
<dbReference type="GO" id="GO:0004674">
    <property type="term" value="F:protein serine/threonine kinase activity"/>
    <property type="evidence" value="ECO:0007669"/>
    <property type="project" value="TreeGrafter"/>
</dbReference>
<dbReference type="InterPro" id="IPR012893">
    <property type="entry name" value="HipA-like_C"/>
</dbReference>
<dbReference type="Gene3D" id="1.10.1070.20">
    <property type="match status" value="1"/>
</dbReference>
<evidence type="ECO:0000256" key="3">
    <source>
        <dbReference type="ARBA" id="ARBA00022777"/>
    </source>
</evidence>
<comment type="similarity">
    <text evidence="1">Belongs to the HipA Ser/Thr kinase family.</text>
</comment>
<dbReference type="AlphaFoldDB" id="A0A511J948"/>
<evidence type="ECO:0000313" key="7">
    <source>
        <dbReference type="Proteomes" id="UP000321720"/>
    </source>
</evidence>
<feature type="domain" description="HipA N-terminal subdomain 1" evidence="5">
    <location>
        <begin position="6"/>
        <end position="105"/>
    </location>
</feature>
<proteinExistence type="inferred from homology"/>
<dbReference type="OrthoDB" id="3182374at2"/>
<keyword evidence="7" id="KW-1185">Reference proteome</keyword>
<dbReference type="Pfam" id="PF13657">
    <property type="entry name" value="Couple_hipA"/>
    <property type="match status" value="1"/>
</dbReference>
<comment type="caution">
    <text evidence="6">The sequence shown here is derived from an EMBL/GenBank/DDBJ whole genome shotgun (WGS) entry which is preliminary data.</text>
</comment>
<accession>A0A511J948</accession>
<dbReference type="Pfam" id="PF07804">
    <property type="entry name" value="HipA_C"/>
    <property type="match status" value="1"/>
</dbReference>
<evidence type="ECO:0000259" key="5">
    <source>
        <dbReference type="Pfam" id="PF13657"/>
    </source>
</evidence>
<dbReference type="RefSeq" id="WP_146842205.1">
    <property type="nucleotide sequence ID" value="NZ_BJWG01000004.1"/>
</dbReference>
<evidence type="ECO:0000256" key="1">
    <source>
        <dbReference type="ARBA" id="ARBA00010164"/>
    </source>
</evidence>